<dbReference type="HOGENOM" id="CLU_1172724_0_0_1"/>
<dbReference type="GeneID" id="7838680"/>
<dbReference type="AlphaFoldDB" id="Q23JC6"/>
<dbReference type="EMBL" id="GG662691">
    <property type="protein sequence ID" value="EAR96578.1"/>
    <property type="molecule type" value="Genomic_DNA"/>
</dbReference>
<evidence type="ECO:0000313" key="3">
    <source>
        <dbReference type="Proteomes" id="UP000009168"/>
    </source>
</evidence>
<feature type="chain" id="PRO_5004201927" evidence="1">
    <location>
        <begin position="18"/>
        <end position="237"/>
    </location>
</feature>
<dbReference type="Proteomes" id="UP000009168">
    <property type="component" value="Unassembled WGS sequence"/>
</dbReference>
<accession>Q23JC6</accession>
<gene>
    <name evidence="2" type="ORF">TTHERM_00489470</name>
</gene>
<dbReference type="KEGG" id="tet:TTHERM_00489470"/>
<feature type="signal peptide" evidence="1">
    <location>
        <begin position="1"/>
        <end position="17"/>
    </location>
</feature>
<proteinExistence type="predicted"/>
<dbReference type="RefSeq" id="XP_001016823.1">
    <property type="nucleotide sequence ID" value="XM_001016823.1"/>
</dbReference>
<evidence type="ECO:0000256" key="1">
    <source>
        <dbReference type="SAM" id="SignalP"/>
    </source>
</evidence>
<dbReference type="InterPro" id="IPR009670">
    <property type="entry name" value="SerH"/>
</dbReference>
<name>Q23JC6_TETTS</name>
<reference evidence="3" key="1">
    <citation type="journal article" date="2006" name="PLoS Biol.">
        <title>Macronuclear genome sequence of the ciliate Tetrahymena thermophila, a model eukaryote.</title>
        <authorList>
            <person name="Eisen J.A."/>
            <person name="Coyne R.S."/>
            <person name="Wu M."/>
            <person name="Wu D."/>
            <person name="Thiagarajan M."/>
            <person name="Wortman J.R."/>
            <person name="Badger J.H."/>
            <person name="Ren Q."/>
            <person name="Amedeo P."/>
            <person name="Jones K.M."/>
            <person name="Tallon L.J."/>
            <person name="Delcher A.L."/>
            <person name="Salzberg S.L."/>
            <person name="Silva J.C."/>
            <person name="Haas B.J."/>
            <person name="Majoros W.H."/>
            <person name="Farzad M."/>
            <person name="Carlton J.M."/>
            <person name="Smith R.K. Jr."/>
            <person name="Garg J."/>
            <person name="Pearlman R.E."/>
            <person name="Karrer K.M."/>
            <person name="Sun L."/>
            <person name="Manning G."/>
            <person name="Elde N.C."/>
            <person name="Turkewitz A.P."/>
            <person name="Asai D.J."/>
            <person name="Wilkes D.E."/>
            <person name="Wang Y."/>
            <person name="Cai H."/>
            <person name="Collins K."/>
            <person name="Stewart B.A."/>
            <person name="Lee S.R."/>
            <person name="Wilamowska K."/>
            <person name="Weinberg Z."/>
            <person name="Ruzzo W.L."/>
            <person name="Wloga D."/>
            <person name="Gaertig J."/>
            <person name="Frankel J."/>
            <person name="Tsao C.-C."/>
            <person name="Gorovsky M.A."/>
            <person name="Keeling P.J."/>
            <person name="Waller R.F."/>
            <person name="Patron N.J."/>
            <person name="Cherry J.M."/>
            <person name="Stover N.A."/>
            <person name="Krieger C.J."/>
            <person name="del Toro C."/>
            <person name="Ryder H.F."/>
            <person name="Williamson S.C."/>
            <person name="Barbeau R.A."/>
            <person name="Hamilton E.P."/>
            <person name="Orias E."/>
        </authorList>
    </citation>
    <scope>NUCLEOTIDE SEQUENCE [LARGE SCALE GENOMIC DNA]</scope>
    <source>
        <strain evidence="3">SB210</strain>
    </source>
</reference>
<dbReference type="Pfam" id="PF06873">
    <property type="entry name" value="SerH"/>
    <property type="match status" value="2"/>
</dbReference>
<protein>
    <submittedName>
        <fullName evidence="2">Cell surface immobilization antigen</fullName>
    </submittedName>
</protein>
<keyword evidence="1" id="KW-0732">Signal</keyword>
<dbReference type="InParanoid" id="Q23JC6"/>
<sequence length="237" mass="23646">MIKKLIILSLAVTVILATATPGADVQCNTNDQTSCGSSGGSTWAQGTNPGKSKIADCGSIGSSLSNVYDTLCTSCVTDSKNYANSAKNGCQTTVATPGAVVPCQASGACTTCGSISPAFAWSIPSGDTTNCIITSCLAAPFPTSNLIDNFCKSCGGASGTYANSYGTSCVASTATCQNTRSAAWTDSDCQKCNAGGANSANQYAAADSKSCVSTKPSSSSSSSVIVFSCLIVASLLI</sequence>
<evidence type="ECO:0000313" key="2">
    <source>
        <dbReference type="EMBL" id="EAR96578.1"/>
    </source>
</evidence>
<keyword evidence="3" id="KW-1185">Reference proteome</keyword>
<organism evidence="2 3">
    <name type="scientific">Tetrahymena thermophila (strain SB210)</name>
    <dbReference type="NCBI Taxonomy" id="312017"/>
    <lineage>
        <taxon>Eukaryota</taxon>
        <taxon>Sar</taxon>
        <taxon>Alveolata</taxon>
        <taxon>Ciliophora</taxon>
        <taxon>Intramacronucleata</taxon>
        <taxon>Oligohymenophorea</taxon>
        <taxon>Hymenostomatida</taxon>
        <taxon>Tetrahymenina</taxon>
        <taxon>Tetrahymenidae</taxon>
        <taxon>Tetrahymena</taxon>
    </lineage>
</organism>